<keyword evidence="5" id="KW-0597">Phosphoprotein</keyword>
<keyword evidence="15" id="KW-1185">Reference proteome</keyword>
<organism evidence="14 15">
    <name type="scientific">Xylophilus ampelinus</name>
    <dbReference type="NCBI Taxonomy" id="54067"/>
    <lineage>
        <taxon>Bacteria</taxon>
        <taxon>Pseudomonadati</taxon>
        <taxon>Pseudomonadota</taxon>
        <taxon>Betaproteobacteria</taxon>
        <taxon>Burkholderiales</taxon>
        <taxon>Xylophilus</taxon>
    </lineage>
</organism>
<evidence type="ECO:0000256" key="5">
    <source>
        <dbReference type="ARBA" id="ARBA00022553"/>
    </source>
</evidence>
<keyword evidence="11" id="KW-0472">Membrane</keyword>
<keyword evidence="6" id="KW-0808">Transferase</keyword>
<evidence type="ECO:0000256" key="11">
    <source>
        <dbReference type="SAM" id="Phobius"/>
    </source>
</evidence>
<dbReference type="Gene3D" id="3.30.565.10">
    <property type="entry name" value="Histidine kinase-like ATPase, C-terminal domain"/>
    <property type="match status" value="1"/>
</dbReference>
<feature type="transmembrane region" description="Helical" evidence="11">
    <location>
        <begin position="26"/>
        <end position="49"/>
    </location>
</feature>
<dbReference type="CDD" id="cd00082">
    <property type="entry name" value="HisKA"/>
    <property type="match status" value="1"/>
</dbReference>
<dbReference type="PROSITE" id="PS50885">
    <property type="entry name" value="HAMP"/>
    <property type="match status" value="1"/>
</dbReference>
<dbReference type="CDD" id="cd00075">
    <property type="entry name" value="HATPase"/>
    <property type="match status" value="1"/>
</dbReference>
<evidence type="ECO:0000256" key="10">
    <source>
        <dbReference type="SAM" id="MobiDB-lite"/>
    </source>
</evidence>
<evidence type="ECO:0000256" key="1">
    <source>
        <dbReference type="ARBA" id="ARBA00000085"/>
    </source>
</evidence>
<comment type="subcellular location">
    <subcellularLocation>
        <location evidence="2">Cell membrane</location>
        <topology evidence="2">Multi-pass membrane protein</topology>
    </subcellularLocation>
</comment>
<sequence>MRAQTTEIPPPRQSRSGPLARLGQRLYVRIWLAVLLAVAVLTLLVGWAWQMAADPPPRELIVRNVEGGVVGNGILRRRIPPGEAPPDTGPSDKPFPPNLHPPPPPRTGPEFVVTMGDGQLLTMHLQRPPGGFWNKPPFGFFWTLGLVAVAVALATYPIIRKLTRRLERLQQGVESWGRGDLAARVPVQGADEVAFLARRFNHAAERIETLVESHRTLLANASHELRSPLTRIRMGLELMGGTPSPAFKAEIARNIAELDQLIDEILLASRLDAQEADVGTEEPVDLTGLAAEECARVGAELQVDPNAADVEVHGVARLMRRAVRNLLENARRYSQGEIALILQRETAPPGRPGRAVLRVCDHGPGVPPEQRDRIFEPFYRLPGASERDGGVGLGLALVRSIALRHGGTVRCEDRPDGGPGACFVLEMPLETARVLAGESGAAG</sequence>
<feature type="domain" description="Histidine kinase" evidence="12">
    <location>
        <begin position="220"/>
        <end position="431"/>
    </location>
</feature>
<dbReference type="PANTHER" id="PTHR44936">
    <property type="entry name" value="SENSOR PROTEIN CREC"/>
    <property type="match status" value="1"/>
</dbReference>
<feature type="region of interest" description="Disordered" evidence="10">
    <location>
        <begin position="74"/>
        <end position="107"/>
    </location>
</feature>
<evidence type="ECO:0000259" key="13">
    <source>
        <dbReference type="PROSITE" id="PS50885"/>
    </source>
</evidence>
<dbReference type="RefSeq" id="WP_110465969.1">
    <property type="nucleotide sequence ID" value="NZ_JAMOFZ010000014.1"/>
</dbReference>
<keyword evidence="11" id="KW-1133">Transmembrane helix</keyword>
<dbReference type="SUPFAM" id="SSF47384">
    <property type="entry name" value="Homodimeric domain of signal transducing histidine kinase"/>
    <property type="match status" value="1"/>
</dbReference>
<dbReference type="EMBL" id="QJTC01000014">
    <property type="protein sequence ID" value="PYE76272.1"/>
    <property type="molecule type" value="Genomic_DNA"/>
</dbReference>
<dbReference type="Pfam" id="PF02518">
    <property type="entry name" value="HATPase_c"/>
    <property type="match status" value="1"/>
</dbReference>
<dbReference type="InterPro" id="IPR003661">
    <property type="entry name" value="HisK_dim/P_dom"/>
</dbReference>
<keyword evidence="11" id="KW-0812">Transmembrane</keyword>
<dbReference type="EC" id="2.7.13.3" evidence="3"/>
<dbReference type="InterPro" id="IPR004358">
    <property type="entry name" value="Sig_transdc_His_kin-like_C"/>
</dbReference>
<evidence type="ECO:0000256" key="8">
    <source>
        <dbReference type="ARBA" id="ARBA00022777"/>
    </source>
</evidence>
<dbReference type="CDD" id="cd06225">
    <property type="entry name" value="HAMP"/>
    <property type="match status" value="1"/>
</dbReference>
<evidence type="ECO:0000256" key="3">
    <source>
        <dbReference type="ARBA" id="ARBA00012438"/>
    </source>
</evidence>
<feature type="transmembrane region" description="Helical" evidence="11">
    <location>
        <begin position="139"/>
        <end position="159"/>
    </location>
</feature>
<evidence type="ECO:0000256" key="9">
    <source>
        <dbReference type="ARBA" id="ARBA00022840"/>
    </source>
</evidence>
<dbReference type="PRINTS" id="PR00344">
    <property type="entry name" value="BCTRLSENSOR"/>
</dbReference>
<name>A0A318SL78_9BURK</name>
<feature type="domain" description="HAMP" evidence="13">
    <location>
        <begin position="160"/>
        <end position="212"/>
    </location>
</feature>
<dbReference type="InterPro" id="IPR003594">
    <property type="entry name" value="HATPase_dom"/>
</dbReference>
<dbReference type="SUPFAM" id="SSF55874">
    <property type="entry name" value="ATPase domain of HSP90 chaperone/DNA topoisomerase II/histidine kinase"/>
    <property type="match status" value="1"/>
</dbReference>
<dbReference type="OrthoDB" id="9804645at2"/>
<dbReference type="InterPro" id="IPR050980">
    <property type="entry name" value="2C_sensor_his_kinase"/>
</dbReference>
<dbReference type="AlphaFoldDB" id="A0A318SL78"/>
<dbReference type="Proteomes" id="UP000247540">
    <property type="component" value="Unassembled WGS sequence"/>
</dbReference>
<dbReference type="SMART" id="SM00388">
    <property type="entry name" value="HisKA"/>
    <property type="match status" value="1"/>
</dbReference>
<keyword evidence="4" id="KW-1003">Cell membrane</keyword>
<dbReference type="InterPro" id="IPR036097">
    <property type="entry name" value="HisK_dim/P_sf"/>
</dbReference>
<dbReference type="SMART" id="SM00304">
    <property type="entry name" value="HAMP"/>
    <property type="match status" value="1"/>
</dbReference>
<dbReference type="GO" id="GO:0000155">
    <property type="term" value="F:phosphorelay sensor kinase activity"/>
    <property type="evidence" value="ECO:0007669"/>
    <property type="project" value="InterPro"/>
</dbReference>
<dbReference type="SUPFAM" id="SSF158472">
    <property type="entry name" value="HAMP domain-like"/>
    <property type="match status" value="1"/>
</dbReference>
<accession>A0A318SL78</accession>
<feature type="compositionally biased region" description="Pro residues" evidence="10">
    <location>
        <begin position="82"/>
        <end position="107"/>
    </location>
</feature>
<dbReference type="Pfam" id="PF00512">
    <property type="entry name" value="HisKA"/>
    <property type="match status" value="1"/>
</dbReference>
<reference evidence="14 15" key="1">
    <citation type="submission" date="2018-06" db="EMBL/GenBank/DDBJ databases">
        <title>Genomic Encyclopedia of Type Strains, Phase III (KMG-III): the genomes of soil and plant-associated and newly described type strains.</title>
        <authorList>
            <person name="Whitman W."/>
        </authorList>
    </citation>
    <scope>NUCLEOTIDE SEQUENCE [LARGE SCALE GENOMIC DNA]</scope>
    <source>
        <strain evidence="14 15">CECT 7646</strain>
    </source>
</reference>
<dbReference type="Pfam" id="PF00672">
    <property type="entry name" value="HAMP"/>
    <property type="match status" value="1"/>
</dbReference>
<evidence type="ECO:0000256" key="4">
    <source>
        <dbReference type="ARBA" id="ARBA00022475"/>
    </source>
</evidence>
<dbReference type="GO" id="GO:0005524">
    <property type="term" value="F:ATP binding"/>
    <property type="evidence" value="ECO:0007669"/>
    <property type="project" value="UniProtKB-KW"/>
</dbReference>
<dbReference type="SMART" id="SM00387">
    <property type="entry name" value="HATPase_c"/>
    <property type="match status" value="1"/>
</dbReference>
<dbReference type="PROSITE" id="PS50109">
    <property type="entry name" value="HIS_KIN"/>
    <property type="match status" value="1"/>
</dbReference>
<keyword evidence="7" id="KW-0547">Nucleotide-binding</keyword>
<evidence type="ECO:0000256" key="6">
    <source>
        <dbReference type="ARBA" id="ARBA00022679"/>
    </source>
</evidence>
<gene>
    <name evidence="14" type="ORF">DFQ15_11457</name>
</gene>
<keyword evidence="8 14" id="KW-0418">Kinase</keyword>
<proteinExistence type="predicted"/>
<dbReference type="InterPro" id="IPR036890">
    <property type="entry name" value="HATPase_C_sf"/>
</dbReference>
<evidence type="ECO:0000259" key="12">
    <source>
        <dbReference type="PROSITE" id="PS50109"/>
    </source>
</evidence>
<dbReference type="InterPro" id="IPR003660">
    <property type="entry name" value="HAMP_dom"/>
</dbReference>
<comment type="caution">
    <text evidence="14">The sequence shown here is derived from an EMBL/GenBank/DDBJ whole genome shotgun (WGS) entry which is preliminary data.</text>
</comment>
<dbReference type="Gene3D" id="1.10.287.130">
    <property type="match status" value="1"/>
</dbReference>
<dbReference type="InterPro" id="IPR005467">
    <property type="entry name" value="His_kinase_dom"/>
</dbReference>
<dbReference type="GO" id="GO:0005886">
    <property type="term" value="C:plasma membrane"/>
    <property type="evidence" value="ECO:0007669"/>
    <property type="project" value="UniProtKB-SubCell"/>
</dbReference>
<protein>
    <recommendedName>
        <fullName evidence="3">histidine kinase</fullName>
        <ecNumber evidence="3">2.7.13.3</ecNumber>
    </recommendedName>
</protein>
<dbReference type="PANTHER" id="PTHR44936:SF10">
    <property type="entry name" value="SENSOR PROTEIN RSTB"/>
    <property type="match status" value="1"/>
</dbReference>
<keyword evidence="9" id="KW-0067">ATP-binding</keyword>
<evidence type="ECO:0000256" key="7">
    <source>
        <dbReference type="ARBA" id="ARBA00022741"/>
    </source>
</evidence>
<evidence type="ECO:0000313" key="15">
    <source>
        <dbReference type="Proteomes" id="UP000247540"/>
    </source>
</evidence>
<evidence type="ECO:0000313" key="14">
    <source>
        <dbReference type="EMBL" id="PYE76272.1"/>
    </source>
</evidence>
<evidence type="ECO:0000256" key="2">
    <source>
        <dbReference type="ARBA" id="ARBA00004651"/>
    </source>
</evidence>
<comment type="catalytic activity">
    <reaction evidence="1">
        <text>ATP + protein L-histidine = ADP + protein N-phospho-L-histidine.</text>
        <dbReference type="EC" id="2.7.13.3"/>
    </reaction>
</comment>